<protein>
    <recommendedName>
        <fullName evidence="3">SH3 domain-containing protein</fullName>
    </recommendedName>
</protein>
<dbReference type="PROSITE" id="PS50002">
    <property type="entry name" value="SH3"/>
    <property type="match status" value="1"/>
</dbReference>
<dbReference type="InterPro" id="IPR036028">
    <property type="entry name" value="SH3-like_dom_sf"/>
</dbReference>
<dbReference type="Proteomes" id="UP000054549">
    <property type="component" value="Unassembled WGS sequence"/>
</dbReference>
<evidence type="ECO:0000259" key="3">
    <source>
        <dbReference type="PROSITE" id="PS50002"/>
    </source>
</evidence>
<evidence type="ECO:0000313" key="5">
    <source>
        <dbReference type="Proteomes" id="UP000054549"/>
    </source>
</evidence>
<sequence>VRCIFEPRMADELRIRVGEALRVLAEYDDGWGFCENVRAERGMIPLECLE</sequence>
<feature type="domain" description="SH3" evidence="3">
    <location>
        <begin position="1"/>
        <end position="50"/>
    </location>
</feature>
<dbReference type="Pfam" id="PF14604">
    <property type="entry name" value="SH3_9"/>
    <property type="match status" value="1"/>
</dbReference>
<reference evidence="4 5" key="1">
    <citation type="submission" date="2014-04" db="EMBL/GenBank/DDBJ databases">
        <title>Evolutionary Origins and Diversification of the Mycorrhizal Mutualists.</title>
        <authorList>
            <consortium name="DOE Joint Genome Institute"/>
            <consortium name="Mycorrhizal Genomics Consortium"/>
            <person name="Kohler A."/>
            <person name="Kuo A."/>
            <person name="Nagy L.G."/>
            <person name="Floudas D."/>
            <person name="Copeland A."/>
            <person name="Barry K.W."/>
            <person name="Cichocki N."/>
            <person name="Veneault-Fourrey C."/>
            <person name="LaButti K."/>
            <person name="Lindquist E.A."/>
            <person name="Lipzen A."/>
            <person name="Lundell T."/>
            <person name="Morin E."/>
            <person name="Murat C."/>
            <person name="Riley R."/>
            <person name="Ohm R."/>
            <person name="Sun H."/>
            <person name="Tunlid A."/>
            <person name="Henrissat B."/>
            <person name="Grigoriev I.V."/>
            <person name="Hibbett D.S."/>
            <person name="Martin F."/>
        </authorList>
    </citation>
    <scope>NUCLEOTIDE SEQUENCE [LARGE SCALE GENOMIC DNA]</scope>
    <source>
        <strain evidence="4 5">Koide BX008</strain>
    </source>
</reference>
<dbReference type="InterPro" id="IPR001452">
    <property type="entry name" value="SH3_domain"/>
</dbReference>
<accession>A0A0C2XEC2</accession>
<dbReference type="HOGENOM" id="CLU_3129602_0_0_1"/>
<dbReference type="EMBL" id="KN818233">
    <property type="protein sequence ID" value="KIL67168.1"/>
    <property type="molecule type" value="Genomic_DNA"/>
</dbReference>
<dbReference type="Gene3D" id="2.30.30.40">
    <property type="entry name" value="SH3 Domains"/>
    <property type="match status" value="1"/>
</dbReference>
<organism evidence="4 5">
    <name type="scientific">Amanita muscaria (strain Koide BX008)</name>
    <dbReference type="NCBI Taxonomy" id="946122"/>
    <lineage>
        <taxon>Eukaryota</taxon>
        <taxon>Fungi</taxon>
        <taxon>Dikarya</taxon>
        <taxon>Basidiomycota</taxon>
        <taxon>Agaricomycotina</taxon>
        <taxon>Agaricomycetes</taxon>
        <taxon>Agaricomycetidae</taxon>
        <taxon>Agaricales</taxon>
        <taxon>Pluteineae</taxon>
        <taxon>Amanitaceae</taxon>
        <taxon>Amanita</taxon>
    </lineage>
</organism>
<evidence type="ECO:0000256" key="1">
    <source>
        <dbReference type="ARBA" id="ARBA00022443"/>
    </source>
</evidence>
<evidence type="ECO:0000256" key="2">
    <source>
        <dbReference type="PROSITE-ProRule" id="PRU00192"/>
    </source>
</evidence>
<gene>
    <name evidence="4" type="ORF">M378DRAFT_42199</name>
</gene>
<dbReference type="InParanoid" id="A0A0C2XEC2"/>
<dbReference type="SUPFAM" id="SSF50044">
    <property type="entry name" value="SH3-domain"/>
    <property type="match status" value="1"/>
</dbReference>
<evidence type="ECO:0000313" key="4">
    <source>
        <dbReference type="EMBL" id="KIL67168.1"/>
    </source>
</evidence>
<keyword evidence="5" id="KW-1185">Reference proteome</keyword>
<dbReference type="STRING" id="946122.A0A0C2XEC2"/>
<keyword evidence="1 2" id="KW-0728">SH3 domain</keyword>
<feature type="non-terminal residue" evidence="4">
    <location>
        <position position="1"/>
    </location>
</feature>
<feature type="non-terminal residue" evidence="4">
    <location>
        <position position="50"/>
    </location>
</feature>
<proteinExistence type="predicted"/>
<name>A0A0C2XEC2_AMAMK</name>
<dbReference type="AlphaFoldDB" id="A0A0C2XEC2"/>